<keyword evidence="6 11" id="KW-0732">Signal</keyword>
<organism evidence="13 14">
    <name type="scientific">Cupriavidus necator (strain ATCC 43291 / DSM 13513 / CCUG 52238 / LMG 8453 / N-1)</name>
    <name type="common">Ralstonia eutropha</name>
    <dbReference type="NCBI Taxonomy" id="1042878"/>
    <lineage>
        <taxon>Bacteria</taxon>
        <taxon>Pseudomonadati</taxon>
        <taxon>Pseudomonadota</taxon>
        <taxon>Betaproteobacteria</taxon>
        <taxon>Burkholderiales</taxon>
        <taxon>Burkholderiaceae</taxon>
        <taxon>Cupriavidus</taxon>
    </lineage>
</organism>
<dbReference type="InterPro" id="IPR033900">
    <property type="entry name" value="Gram_neg_porin_domain"/>
</dbReference>
<evidence type="ECO:0000256" key="11">
    <source>
        <dbReference type="SAM" id="SignalP"/>
    </source>
</evidence>
<keyword evidence="3" id="KW-0813">Transport</keyword>
<keyword evidence="13" id="KW-0614">Plasmid</keyword>
<dbReference type="KEGG" id="cnc:CNE_BB1p12070"/>
<evidence type="ECO:0000259" key="12">
    <source>
        <dbReference type="Pfam" id="PF13609"/>
    </source>
</evidence>
<gene>
    <name evidence="13" type="ordered locus">CNE_BB1p12070</name>
</gene>
<evidence type="ECO:0000256" key="1">
    <source>
        <dbReference type="ARBA" id="ARBA00004571"/>
    </source>
</evidence>
<dbReference type="Proteomes" id="UP000006798">
    <property type="component" value="Plasmid pBB1"/>
</dbReference>
<dbReference type="GO" id="GO:0015288">
    <property type="term" value="F:porin activity"/>
    <property type="evidence" value="ECO:0007669"/>
    <property type="project" value="UniProtKB-KW"/>
</dbReference>
<keyword evidence="8" id="KW-0626">Porin</keyword>
<evidence type="ECO:0000313" key="13">
    <source>
        <dbReference type="EMBL" id="AEI82608.1"/>
    </source>
</evidence>
<dbReference type="InterPro" id="IPR050298">
    <property type="entry name" value="Gram-neg_bact_OMP"/>
</dbReference>
<dbReference type="GO" id="GO:0046930">
    <property type="term" value="C:pore complex"/>
    <property type="evidence" value="ECO:0007669"/>
    <property type="project" value="UniProtKB-KW"/>
</dbReference>
<dbReference type="GeneID" id="34311961"/>
<protein>
    <submittedName>
        <fullName evidence="13">Outer membrane porin signal peptide protein</fullName>
    </submittedName>
</protein>
<dbReference type="GO" id="GO:0009279">
    <property type="term" value="C:cell outer membrane"/>
    <property type="evidence" value="ECO:0007669"/>
    <property type="project" value="UniProtKB-SubCell"/>
</dbReference>
<dbReference type="Gene3D" id="2.40.160.10">
    <property type="entry name" value="Porin"/>
    <property type="match status" value="1"/>
</dbReference>
<evidence type="ECO:0000256" key="8">
    <source>
        <dbReference type="ARBA" id="ARBA00023114"/>
    </source>
</evidence>
<evidence type="ECO:0000256" key="4">
    <source>
        <dbReference type="ARBA" id="ARBA00022452"/>
    </source>
</evidence>
<dbReference type="Pfam" id="PF13609">
    <property type="entry name" value="Porin_4"/>
    <property type="match status" value="1"/>
</dbReference>
<dbReference type="PANTHER" id="PTHR34501">
    <property type="entry name" value="PROTEIN YDDL-RELATED"/>
    <property type="match status" value="1"/>
</dbReference>
<dbReference type="AlphaFoldDB" id="F8GVA8"/>
<dbReference type="PANTHER" id="PTHR34501:SF9">
    <property type="entry name" value="MAJOR OUTER MEMBRANE PROTEIN P.IA"/>
    <property type="match status" value="1"/>
</dbReference>
<feature type="domain" description="Porin" evidence="12">
    <location>
        <begin position="7"/>
        <end position="344"/>
    </location>
</feature>
<feature type="signal peptide" evidence="11">
    <location>
        <begin position="1"/>
        <end position="19"/>
    </location>
</feature>
<accession>F8GVA8</accession>
<keyword evidence="7" id="KW-0406">Ion transport</keyword>
<dbReference type="GO" id="GO:0006811">
    <property type="term" value="P:monoatomic ion transport"/>
    <property type="evidence" value="ECO:0007669"/>
    <property type="project" value="UniProtKB-KW"/>
</dbReference>
<sequence>MKKTLFALTALSVVGAANAASTTLTLYGVIDTGIEYVNRVAASPTTPNVGGSRLGMLGVGGLSASRWGLRGTEDLGGGNQALFVLEDGFVPSTGAILPGALFTRMALVGLKSDLGQVTVGRQTTSLLDGMVNFAPLRFAVTYEPGTWWLGVNYRESNMVKYTGQFGPLQAVAHYSFGTGVPVLSTGNLLANGGAGETPGASRDNTAFGGSLMYLNSTFGIGIGYDQWNPAVVTGQTGKVRKVSVGANYGTGPYKLYAGYRWNEANFSNGNTLIRDNYWWLGGTYQLTPALGLSLAYYYADVKSAAATATAPSTNPPNMQQYTLQADYSLSKRTDLYVTVGYAHNGSLVFDSAVTGFTVNDPTMTGQKNMVGVVTGIRHIF</sequence>
<dbReference type="HOGENOM" id="CLU_038238_2_0_4"/>
<evidence type="ECO:0000313" key="14">
    <source>
        <dbReference type="Proteomes" id="UP000006798"/>
    </source>
</evidence>
<dbReference type="CDD" id="cd00342">
    <property type="entry name" value="gram_neg_porins"/>
    <property type="match status" value="1"/>
</dbReference>
<proteinExistence type="predicted"/>
<dbReference type="SUPFAM" id="SSF56935">
    <property type="entry name" value="Porins"/>
    <property type="match status" value="1"/>
</dbReference>
<keyword evidence="4" id="KW-1134">Transmembrane beta strand</keyword>
<reference evidence="13 14" key="1">
    <citation type="journal article" date="2011" name="J. Bacteriol.">
        <title>Complete genome sequence of the type strain Cupriavidus necator N-1.</title>
        <authorList>
            <person name="Poehlein A."/>
            <person name="Kusian B."/>
            <person name="Friedrich B."/>
            <person name="Daniel R."/>
            <person name="Bowien B."/>
        </authorList>
    </citation>
    <scope>NUCLEOTIDE SEQUENCE [LARGE SCALE GENOMIC DNA]</scope>
    <source>
        <strain evidence="14">ATCC 43291 / DSM 13513 / CCUG 52238 / LMG 8453 / N-1</strain>
        <plasmid evidence="13 14">pBB1</plasmid>
    </source>
</reference>
<comment type="subcellular location">
    <subcellularLocation>
        <location evidence="1">Cell outer membrane</location>
        <topology evidence="1">Multi-pass membrane protein</topology>
    </subcellularLocation>
</comment>
<evidence type="ECO:0000256" key="3">
    <source>
        <dbReference type="ARBA" id="ARBA00022448"/>
    </source>
</evidence>
<evidence type="ECO:0000256" key="2">
    <source>
        <dbReference type="ARBA" id="ARBA00011233"/>
    </source>
</evidence>
<comment type="subunit">
    <text evidence="2">Homotrimer.</text>
</comment>
<feature type="chain" id="PRO_5003371974" evidence="11">
    <location>
        <begin position="20"/>
        <end position="380"/>
    </location>
</feature>
<keyword evidence="10" id="KW-0998">Cell outer membrane</keyword>
<name>F8GVA8_CUPNN</name>
<keyword evidence="5" id="KW-0812">Transmembrane</keyword>
<keyword evidence="9" id="KW-0472">Membrane</keyword>
<dbReference type="InterPro" id="IPR023614">
    <property type="entry name" value="Porin_dom_sf"/>
</dbReference>
<evidence type="ECO:0000256" key="5">
    <source>
        <dbReference type="ARBA" id="ARBA00022692"/>
    </source>
</evidence>
<evidence type="ECO:0000256" key="7">
    <source>
        <dbReference type="ARBA" id="ARBA00023065"/>
    </source>
</evidence>
<dbReference type="RefSeq" id="WP_013959640.1">
    <property type="nucleotide sequence ID" value="NC_015727.1"/>
</dbReference>
<evidence type="ECO:0000256" key="6">
    <source>
        <dbReference type="ARBA" id="ARBA00022729"/>
    </source>
</evidence>
<geneLocation type="plasmid" evidence="13 14">
    <name>pBB1</name>
</geneLocation>
<evidence type="ECO:0000256" key="9">
    <source>
        <dbReference type="ARBA" id="ARBA00023136"/>
    </source>
</evidence>
<dbReference type="EMBL" id="CP002879">
    <property type="protein sequence ID" value="AEI82608.1"/>
    <property type="molecule type" value="Genomic_DNA"/>
</dbReference>
<evidence type="ECO:0000256" key="10">
    <source>
        <dbReference type="ARBA" id="ARBA00023237"/>
    </source>
</evidence>